<proteinExistence type="predicted"/>
<evidence type="ECO:0000256" key="1">
    <source>
        <dbReference type="SAM" id="Phobius"/>
    </source>
</evidence>
<dbReference type="AlphaFoldDB" id="F9F577"/>
<accession>F9F577</accession>
<protein>
    <submittedName>
        <fullName evidence="2">Uncharacterized protein</fullName>
    </submittedName>
</protein>
<reference evidence="2" key="1">
    <citation type="journal article" date="2012" name="Mol. Plant Microbe Interact.">
        <title>A highly conserved effector in Fusarium oxysporum is required for full virulence on Arabidopsis.</title>
        <authorList>
            <person name="Thatcher L.F."/>
            <person name="Gardiner D.M."/>
            <person name="Kazan K."/>
            <person name="Manners J."/>
        </authorList>
    </citation>
    <scope>NUCLEOTIDE SEQUENCE [LARGE SCALE GENOMIC DNA]</scope>
    <source>
        <strain evidence="2">Fo5176</strain>
    </source>
</reference>
<sequence>MTRTRQGHRRSDVNVLTDVEIGYMFYFLLMLDVIAHGVA</sequence>
<comment type="caution">
    <text evidence="2">The sequence shown here is derived from an EMBL/GenBank/DDBJ whole genome shotgun (WGS) entry which is preliminary data.</text>
</comment>
<dbReference type="EMBL" id="AFQF01000494">
    <property type="protein sequence ID" value="EGU87930.1"/>
    <property type="molecule type" value="Genomic_DNA"/>
</dbReference>
<keyword evidence="1" id="KW-0812">Transmembrane</keyword>
<gene>
    <name evidence="2" type="ORF">FOXB_01552</name>
</gene>
<feature type="transmembrane region" description="Helical" evidence="1">
    <location>
        <begin position="21"/>
        <end position="38"/>
    </location>
</feature>
<organism evidence="2">
    <name type="scientific">Fusarium oxysporum (strain Fo5176)</name>
    <name type="common">Fusarium vascular wilt</name>
    <dbReference type="NCBI Taxonomy" id="660025"/>
    <lineage>
        <taxon>Eukaryota</taxon>
        <taxon>Fungi</taxon>
        <taxon>Dikarya</taxon>
        <taxon>Ascomycota</taxon>
        <taxon>Pezizomycotina</taxon>
        <taxon>Sordariomycetes</taxon>
        <taxon>Hypocreomycetidae</taxon>
        <taxon>Hypocreales</taxon>
        <taxon>Nectriaceae</taxon>
        <taxon>Fusarium</taxon>
        <taxon>Fusarium oxysporum species complex</taxon>
    </lineage>
</organism>
<keyword evidence="1" id="KW-0472">Membrane</keyword>
<evidence type="ECO:0000313" key="2">
    <source>
        <dbReference type="EMBL" id="EGU87930.1"/>
    </source>
</evidence>
<name>F9F577_FUSOF</name>
<keyword evidence="1" id="KW-1133">Transmembrane helix</keyword>